<gene>
    <name evidence="1" type="ORF">FCL42_09660</name>
</gene>
<proteinExistence type="predicted"/>
<dbReference type="OrthoDB" id="6272841at2"/>
<accession>A0A4U1BND2</accession>
<evidence type="ECO:0000313" key="1">
    <source>
        <dbReference type="EMBL" id="TKB55447.1"/>
    </source>
</evidence>
<sequence>MKNDQIVALLQAVSGRSSGGLSQLLPNLSMLASPVLVQSLLGQLGHLRGRGPLVELAKVLVALKGRTLPVTQQASQASLIAALTELLGQHMEFQRRSSLDENQYLLYFALPYELEQRQKQLQLGVARYPEADSEFWLLTLKFELSQGALLMRARYQDLALQLTLISDSRQLAHRVDEHAEELMERLNQQGMTVQVPLCQVGQIPESIATPAKRVTYGAHGR</sequence>
<organism evidence="1 2">
    <name type="scientific">Ferrimonas aestuarii</name>
    <dbReference type="NCBI Taxonomy" id="2569539"/>
    <lineage>
        <taxon>Bacteria</taxon>
        <taxon>Pseudomonadati</taxon>
        <taxon>Pseudomonadota</taxon>
        <taxon>Gammaproteobacteria</taxon>
        <taxon>Alteromonadales</taxon>
        <taxon>Ferrimonadaceae</taxon>
        <taxon>Ferrimonas</taxon>
    </lineage>
</organism>
<name>A0A4U1BND2_9GAMM</name>
<reference evidence="1 2" key="1">
    <citation type="submission" date="2019-04" db="EMBL/GenBank/DDBJ databases">
        <authorList>
            <person name="Hwang J.C."/>
        </authorList>
    </citation>
    <scope>NUCLEOTIDE SEQUENCE [LARGE SCALE GENOMIC DNA]</scope>
    <source>
        <strain evidence="1 2">IMCC35002</strain>
    </source>
</reference>
<protein>
    <recommendedName>
        <fullName evidence="3">Hook-length control protein FliK</fullName>
    </recommendedName>
</protein>
<dbReference type="Proteomes" id="UP000305675">
    <property type="component" value="Unassembled WGS sequence"/>
</dbReference>
<comment type="caution">
    <text evidence="1">The sequence shown here is derived from an EMBL/GenBank/DDBJ whole genome shotgun (WGS) entry which is preliminary data.</text>
</comment>
<keyword evidence="2" id="KW-1185">Reference proteome</keyword>
<dbReference type="EMBL" id="SWCJ01000005">
    <property type="protein sequence ID" value="TKB55447.1"/>
    <property type="molecule type" value="Genomic_DNA"/>
</dbReference>
<evidence type="ECO:0008006" key="3">
    <source>
        <dbReference type="Google" id="ProtNLM"/>
    </source>
</evidence>
<dbReference type="AlphaFoldDB" id="A0A4U1BND2"/>
<evidence type="ECO:0000313" key="2">
    <source>
        <dbReference type="Proteomes" id="UP000305675"/>
    </source>
</evidence>
<dbReference type="RefSeq" id="WP_136863204.1">
    <property type="nucleotide sequence ID" value="NZ_SWCJ01000005.1"/>
</dbReference>